<feature type="transmembrane region" description="Helical" evidence="2">
    <location>
        <begin position="400"/>
        <end position="418"/>
    </location>
</feature>
<feature type="transmembrane region" description="Helical" evidence="2">
    <location>
        <begin position="111"/>
        <end position="130"/>
    </location>
</feature>
<keyword evidence="2" id="KW-0472">Membrane</keyword>
<feature type="transmembrane region" description="Helical" evidence="2">
    <location>
        <begin position="165"/>
        <end position="186"/>
    </location>
</feature>
<dbReference type="InterPro" id="IPR020846">
    <property type="entry name" value="MFS_dom"/>
</dbReference>
<dbReference type="InterPro" id="IPR036259">
    <property type="entry name" value="MFS_trans_sf"/>
</dbReference>
<feature type="domain" description="Major facilitator superfamily (MFS) profile" evidence="3">
    <location>
        <begin position="1"/>
        <end position="191"/>
    </location>
</feature>
<comment type="caution">
    <text evidence="4">The sequence shown here is derived from an EMBL/GenBank/DDBJ whole genome shotgun (WGS) entry which is preliminary data.</text>
</comment>
<comment type="subcellular location">
    <subcellularLocation>
        <location evidence="1">Membrane</location>
        <topology evidence="1">Multi-pass membrane protein</topology>
    </subcellularLocation>
</comment>
<feature type="transmembrane region" description="Helical" evidence="2">
    <location>
        <begin position="137"/>
        <end position="159"/>
    </location>
</feature>
<dbReference type="PANTHER" id="PTHR11360">
    <property type="entry name" value="MONOCARBOXYLATE TRANSPORTER"/>
    <property type="match status" value="1"/>
</dbReference>
<organism evidence="4 5">
    <name type="scientific">Operophtera brumata</name>
    <name type="common">Winter moth</name>
    <name type="synonym">Phalaena brumata</name>
    <dbReference type="NCBI Taxonomy" id="104452"/>
    <lineage>
        <taxon>Eukaryota</taxon>
        <taxon>Metazoa</taxon>
        <taxon>Ecdysozoa</taxon>
        <taxon>Arthropoda</taxon>
        <taxon>Hexapoda</taxon>
        <taxon>Insecta</taxon>
        <taxon>Pterygota</taxon>
        <taxon>Neoptera</taxon>
        <taxon>Endopterygota</taxon>
        <taxon>Lepidoptera</taxon>
        <taxon>Glossata</taxon>
        <taxon>Ditrysia</taxon>
        <taxon>Geometroidea</taxon>
        <taxon>Geometridae</taxon>
        <taxon>Larentiinae</taxon>
        <taxon>Operophtera</taxon>
    </lineage>
</organism>
<dbReference type="Pfam" id="PF07690">
    <property type="entry name" value="MFS_1"/>
    <property type="match status" value="1"/>
</dbReference>
<dbReference type="Gene3D" id="1.20.1250.20">
    <property type="entry name" value="MFS general substrate transporter like domains"/>
    <property type="match status" value="1"/>
</dbReference>
<accession>A0A0L7KMW4</accession>
<feature type="transmembrane region" description="Helical" evidence="2">
    <location>
        <begin position="83"/>
        <end position="105"/>
    </location>
</feature>
<dbReference type="PROSITE" id="PS50850">
    <property type="entry name" value="MFS"/>
    <property type="match status" value="1"/>
</dbReference>
<dbReference type="EMBL" id="JTDY01008306">
    <property type="protein sequence ID" value="KOB64633.1"/>
    <property type="molecule type" value="Genomic_DNA"/>
</dbReference>
<gene>
    <name evidence="4" type="ORF">OBRU01_23929</name>
</gene>
<dbReference type="InterPro" id="IPR011701">
    <property type="entry name" value="MFS"/>
</dbReference>
<dbReference type="STRING" id="104452.A0A0L7KMW4"/>
<feature type="transmembrane region" description="Helical" evidence="2">
    <location>
        <begin position="349"/>
        <end position="367"/>
    </location>
</feature>
<dbReference type="InterPro" id="IPR050327">
    <property type="entry name" value="Proton-linked_MCT"/>
</dbReference>
<evidence type="ECO:0000259" key="3">
    <source>
        <dbReference type="PROSITE" id="PS50850"/>
    </source>
</evidence>
<feature type="transmembrane region" description="Helical" evidence="2">
    <location>
        <begin position="12"/>
        <end position="38"/>
    </location>
</feature>
<evidence type="ECO:0000313" key="5">
    <source>
        <dbReference type="Proteomes" id="UP000037510"/>
    </source>
</evidence>
<feature type="transmembrane region" description="Helical" evidence="2">
    <location>
        <begin position="312"/>
        <end position="337"/>
    </location>
</feature>
<feature type="non-terminal residue" evidence="4">
    <location>
        <position position="461"/>
    </location>
</feature>
<dbReference type="Proteomes" id="UP000037510">
    <property type="component" value="Unassembled WGS sequence"/>
</dbReference>
<feature type="transmembrane region" description="Helical" evidence="2">
    <location>
        <begin position="439"/>
        <end position="460"/>
    </location>
</feature>
<dbReference type="SUPFAM" id="SSF103473">
    <property type="entry name" value="MFS general substrate transporter"/>
    <property type="match status" value="1"/>
</dbReference>
<evidence type="ECO:0000256" key="1">
    <source>
        <dbReference type="ARBA" id="ARBA00004141"/>
    </source>
</evidence>
<evidence type="ECO:0000256" key="2">
    <source>
        <dbReference type="SAM" id="Phobius"/>
    </source>
</evidence>
<dbReference type="PANTHER" id="PTHR11360:SF237">
    <property type="entry name" value="MONOCARBOXYLATE TRANSPORTER 12-B-LIKE PROTEIN"/>
    <property type="match status" value="1"/>
</dbReference>
<name>A0A0L7KMW4_OPEBR</name>
<keyword evidence="2" id="KW-1133">Transmembrane helix</keyword>
<feature type="transmembrane region" description="Helical" evidence="2">
    <location>
        <begin position="379"/>
        <end position="394"/>
    </location>
</feature>
<reference evidence="4 5" key="1">
    <citation type="journal article" date="2015" name="Genome Biol. Evol.">
        <title>The genome of winter moth (Operophtera brumata) provides a genomic perspective on sexual dimorphism and phenology.</title>
        <authorList>
            <person name="Derks M.F."/>
            <person name="Smit S."/>
            <person name="Salis L."/>
            <person name="Schijlen E."/>
            <person name="Bossers A."/>
            <person name="Mateman C."/>
            <person name="Pijl A.S."/>
            <person name="de Ridder D."/>
            <person name="Groenen M.A."/>
            <person name="Visser M.E."/>
            <person name="Megens H.J."/>
        </authorList>
    </citation>
    <scope>NUCLEOTIDE SEQUENCE [LARGE SCALE GENOMIC DNA]</scope>
    <source>
        <strain evidence="4">WM2013NL</strain>
        <tissue evidence="4">Head and thorax</tissue>
    </source>
</reference>
<dbReference type="GO" id="GO:0008028">
    <property type="term" value="F:monocarboxylic acid transmembrane transporter activity"/>
    <property type="evidence" value="ECO:0007669"/>
    <property type="project" value="TreeGrafter"/>
</dbReference>
<proteinExistence type="predicted"/>
<sequence>MMNVDKVPPDGGYGWVVTLAFALNNVVVLPLIAGFGLVFQEAFYETGLSATQGTLVIILNHSIGMLLSFFGGPLLRRFGYRKVAVAGAILISGGLMLTSVASSFWLFILSYTMGVAAVMSAFTLAINSFFKEKRSRAIGVGMSITGLGAILMPLLMSALMSYYGWRYAVLILSAICLHSLAAACLLRPAKWYWKVPATMEEMSEVEMLKNGVLPSKSLSMRSLYSSSSLQARNAISHPDVRNKSVDTSLTESRYKWWESQEINLGSSINIFNEAETKKVKEIEPKIEEKEQKRTAMENFVAFFDLTLLKDPIFVNMLFGMSIAACVETNFSLLFPIILKDMMNYETSDIATLMAVIGLSDTMFRLVAPFIGEWCRKPPRVMYMGALLLIIFLRTGKFSSYIMLLTYTHFYILFHLVKLRGVRTVYMNVIIPSYVPIERLAFASGIQMFFNGITIITIGSLL</sequence>
<feature type="transmembrane region" description="Helical" evidence="2">
    <location>
        <begin position="50"/>
        <end position="71"/>
    </location>
</feature>
<keyword evidence="2" id="KW-0812">Transmembrane</keyword>
<dbReference type="AlphaFoldDB" id="A0A0L7KMW4"/>
<evidence type="ECO:0000313" key="4">
    <source>
        <dbReference type="EMBL" id="KOB64633.1"/>
    </source>
</evidence>
<protein>
    <submittedName>
        <fullName evidence="4">Putative monocarboxylate transporter 9</fullName>
    </submittedName>
</protein>
<keyword evidence="5" id="KW-1185">Reference proteome</keyword>
<dbReference type="GO" id="GO:0016020">
    <property type="term" value="C:membrane"/>
    <property type="evidence" value="ECO:0007669"/>
    <property type="project" value="UniProtKB-SubCell"/>
</dbReference>